<organism evidence="6">
    <name type="scientific">viral metagenome</name>
    <dbReference type="NCBI Taxonomy" id="1070528"/>
    <lineage>
        <taxon>unclassified sequences</taxon>
        <taxon>metagenomes</taxon>
        <taxon>organismal metagenomes</taxon>
    </lineage>
</organism>
<evidence type="ECO:0000256" key="2">
    <source>
        <dbReference type="ARBA" id="ARBA00022857"/>
    </source>
</evidence>
<keyword evidence="2" id="KW-0521">NADP</keyword>
<comment type="similarity">
    <text evidence="1">Belongs to the NAD(P)-dependent epimerase/dehydratase family. Fucose synthase subfamily.</text>
</comment>
<dbReference type="InterPro" id="IPR028614">
    <property type="entry name" value="GDP_fucose/colitose_synth"/>
</dbReference>
<dbReference type="Gene3D" id="3.90.25.10">
    <property type="entry name" value="UDP-galactose 4-epimerase, domain 1"/>
    <property type="match status" value="1"/>
</dbReference>
<dbReference type="Gene3D" id="3.40.50.720">
    <property type="entry name" value="NAD(P)-binding Rossmann-like Domain"/>
    <property type="match status" value="1"/>
</dbReference>
<name>A0A6C0KN81_9ZZZZ</name>
<dbReference type="InterPro" id="IPR001509">
    <property type="entry name" value="Epimerase_deHydtase"/>
</dbReference>
<dbReference type="EMBL" id="MN740951">
    <property type="protein sequence ID" value="QHU19455.1"/>
    <property type="molecule type" value="Genomic_DNA"/>
</dbReference>
<proteinExistence type="inferred from homology"/>
<dbReference type="GO" id="GO:0016853">
    <property type="term" value="F:isomerase activity"/>
    <property type="evidence" value="ECO:0007669"/>
    <property type="project" value="UniProtKB-KW"/>
</dbReference>
<evidence type="ECO:0000256" key="3">
    <source>
        <dbReference type="ARBA" id="ARBA00023002"/>
    </source>
</evidence>
<dbReference type="InterPro" id="IPR036291">
    <property type="entry name" value="NAD(P)-bd_dom_sf"/>
</dbReference>
<dbReference type="CDD" id="cd05239">
    <property type="entry name" value="GDP_FS_SDR_e"/>
    <property type="match status" value="1"/>
</dbReference>
<feature type="domain" description="NAD-dependent epimerase/dehydratase" evidence="5">
    <location>
        <begin position="8"/>
        <end position="230"/>
    </location>
</feature>
<dbReference type="HAMAP" id="MF_00956">
    <property type="entry name" value="GDP_fucose_synth"/>
    <property type="match status" value="1"/>
</dbReference>
<evidence type="ECO:0000256" key="1">
    <source>
        <dbReference type="ARBA" id="ARBA00005959"/>
    </source>
</evidence>
<keyword evidence="4" id="KW-0413">Isomerase</keyword>
<dbReference type="Pfam" id="PF01370">
    <property type="entry name" value="Epimerase"/>
    <property type="match status" value="1"/>
</dbReference>
<reference evidence="6" key="1">
    <citation type="journal article" date="2020" name="Nature">
        <title>Giant virus diversity and host interactions through global metagenomics.</title>
        <authorList>
            <person name="Schulz F."/>
            <person name="Roux S."/>
            <person name="Paez-Espino D."/>
            <person name="Jungbluth S."/>
            <person name="Walsh D.A."/>
            <person name="Denef V.J."/>
            <person name="McMahon K.D."/>
            <person name="Konstantinidis K.T."/>
            <person name="Eloe-Fadrosh E.A."/>
            <person name="Kyrpides N.C."/>
            <person name="Woyke T."/>
        </authorList>
    </citation>
    <scope>NUCLEOTIDE SEQUENCE</scope>
    <source>
        <strain evidence="6">GVMAG-S-3300013014-104</strain>
    </source>
</reference>
<protein>
    <recommendedName>
        <fullName evidence="5">NAD-dependent epimerase/dehydratase domain-containing protein</fullName>
    </recommendedName>
</protein>
<dbReference type="AlphaFoldDB" id="A0A6C0KN81"/>
<sequence length="315" mass="36480">MNGSKKTILVTGGTGLVGNAIKFISNEYENEYNYIFISSKQYDLTIMDRTKDMFQKYKPNYVIHLAACVGGLFKNMNNKVEMLEKNLMINYNVVKCSHDYKVEKLIACLSTCIFPDNIKNYPIDESMLHEGPPHHSNDAYAYAKRMLEIHCRAYRENYGDNFTCIVPTNIYGPHDNFDLENGHVLPALIHKCFLAKKNNENFIIRGSGKPLRQFIFSHDLAKIIMIIFEKNITENIIISTPEENEISIGEIGYLIAENYDYKERVSFDTKYSDGQYKKTVGINNLKNILTSDFHFTDINDGIRITVEWFLQNYYQ</sequence>
<dbReference type="GO" id="GO:0050577">
    <property type="term" value="F:GDP-L-fucose synthase activity"/>
    <property type="evidence" value="ECO:0007669"/>
    <property type="project" value="TreeGrafter"/>
</dbReference>
<keyword evidence="3" id="KW-0560">Oxidoreductase</keyword>
<evidence type="ECO:0000259" key="5">
    <source>
        <dbReference type="Pfam" id="PF01370"/>
    </source>
</evidence>
<accession>A0A6C0KN81</accession>
<evidence type="ECO:0000313" key="6">
    <source>
        <dbReference type="EMBL" id="QHU19455.1"/>
    </source>
</evidence>
<dbReference type="PANTHER" id="PTHR43238">
    <property type="entry name" value="GDP-L-FUCOSE SYNTHASE"/>
    <property type="match status" value="1"/>
</dbReference>
<dbReference type="PANTHER" id="PTHR43238:SF1">
    <property type="entry name" value="GDP-L-FUCOSE SYNTHASE"/>
    <property type="match status" value="1"/>
</dbReference>
<dbReference type="SUPFAM" id="SSF51735">
    <property type="entry name" value="NAD(P)-binding Rossmann-fold domains"/>
    <property type="match status" value="1"/>
</dbReference>
<evidence type="ECO:0000256" key="4">
    <source>
        <dbReference type="ARBA" id="ARBA00023235"/>
    </source>
</evidence>